<name>A0ABV6QYP0_9CAUL</name>
<dbReference type="PANTHER" id="PTHR33164">
    <property type="entry name" value="TRANSCRIPTIONAL REGULATOR, MARR FAMILY"/>
    <property type="match status" value="1"/>
</dbReference>
<dbReference type="Gene3D" id="1.10.10.10">
    <property type="entry name" value="Winged helix-like DNA-binding domain superfamily/Winged helix DNA-binding domain"/>
    <property type="match status" value="1"/>
</dbReference>
<dbReference type="InterPro" id="IPR039422">
    <property type="entry name" value="MarR/SlyA-like"/>
</dbReference>
<dbReference type="Proteomes" id="UP001589906">
    <property type="component" value="Unassembled WGS sequence"/>
</dbReference>
<dbReference type="PANTHER" id="PTHR33164:SF43">
    <property type="entry name" value="HTH-TYPE TRANSCRIPTIONAL REPRESSOR YETL"/>
    <property type="match status" value="1"/>
</dbReference>
<dbReference type="PROSITE" id="PS50995">
    <property type="entry name" value="HTH_MARR_2"/>
    <property type="match status" value="1"/>
</dbReference>
<dbReference type="InterPro" id="IPR011991">
    <property type="entry name" value="ArsR-like_HTH"/>
</dbReference>
<dbReference type="InterPro" id="IPR036390">
    <property type="entry name" value="WH_DNA-bd_sf"/>
</dbReference>
<evidence type="ECO:0000259" key="1">
    <source>
        <dbReference type="PROSITE" id="PS50995"/>
    </source>
</evidence>
<evidence type="ECO:0000313" key="2">
    <source>
        <dbReference type="EMBL" id="MFC0632481.1"/>
    </source>
</evidence>
<dbReference type="InterPro" id="IPR000835">
    <property type="entry name" value="HTH_MarR-typ"/>
</dbReference>
<organism evidence="2 3">
    <name type="scientific">Brevundimonas balnearis</name>
    <dbReference type="NCBI Taxonomy" id="1572858"/>
    <lineage>
        <taxon>Bacteria</taxon>
        <taxon>Pseudomonadati</taxon>
        <taxon>Pseudomonadota</taxon>
        <taxon>Alphaproteobacteria</taxon>
        <taxon>Caulobacterales</taxon>
        <taxon>Caulobacteraceae</taxon>
        <taxon>Brevundimonas</taxon>
    </lineage>
</organism>
<gene>
    <name evidence="2" type="ORF">ACFFGE_01120</name>
</gene>
<evidence type="ECO:0000313" key="3">
    <source>
        <dbReference type="Proteomes" id="UP001589906"/>
    </source>
</evidence>
<keyword evidence="3" id="KW-1185">Reference proteome</keyword>
<accession>A0ABV6QYP0</accession>
<dbReference type="Pfam" id="PF12802">
    <property type="entry name" value="MarR_2"/>
    <property type="match status" value="1"/>
</dbReference>
<comment type="caution">
    <text evidence="2">The sequence shown here is derived from an EMBL/GenBank/DDBJ whole genome shotgun (WGS) entry which is preliminary data.</text>
</comment>
<proteinExistence type="predicted"/>
<reference evidence="2 3" key="1">
    <citation type="submission" date="2024-09" db="EMBL/GenBank/DDBJ databases">
        <authorList>
            <person name="Sun Q."/>
            <person name="Mori K."/>
        </authorList>
    </citation>
    <scope>NUCLEOTIDE SEQUENCE [LARGE SCALE GENOMIC DNA]</scope>
    <source>
        <strain evidence="2 3">NCAIM B.02621</strain>
    </source>
</reference>
<dbReference type="RefSeq" id="WP_376833469.1">
    <property type="nucleotide sequence ID" value="NZ_JBHLSW010000003.1"/>
</dbReference>
<feature type="domain" description="HTH marR-type" evidence="1">
    <location>
        <begin position="1"/>
        <end position="142"/>
    </location>
</feature>
<dbReference type="PRINTS" id="PR00598">
    <property type="entry name" value="HTHMARR"/>
</dbReference>
<dbReference type="SUPFAM" id="SSF46785">
    <property type="entry name" value="Winged helix' DNA-binding domain"/>
    <property type="match status" value="1"/>
</dbReference>
<dbReference type="SMART" id="SM00347">
    <property type="entry name" value="HTH_MARR"/>
    <property type="match status" value="1"/>
</dbReference>
<dbReference type="EMBL" id="JBHLSW010000003">
    <property type="protein sequence ID" value="MFC0632481.1"/>
    <property type="molecule type" value="Genomic_DNA"/>
</dbReference>
<sequence>MTHPPGDPSGFKVLNEIGIVAQLSGNLFERLLPDGLSLAGFTVLNNGVRLGDGKTPAELARAFQVSKATMTHTLQRLEARGLVELRPDARDGRSKRVHLTEAGRGAREAAIMSLAPTLAQLGEAFTPAELEGLLPTLSRLRAWFDARRTPI</sequence>
<protein>
    <submittedName>
        <fullName evidence="2">MarR family winged helix-turn-helix transcriptional regulator</fullName>
    </submittedName>
</protein>
<dbReference type="InterPro" id="IPR036388">
    <property type="entry name" value="WH-like_DNA-bd_sf"/>
</dbReference>
<dbReference type="CDD" id="cd00090">
    <property type="entry name" value="HTH_ARSR"/>
    <property type="match status" value="1"/>
</dbReference>